<proteinExistence type="predicted"/>
<dbReference type="PANTHER" id="PTHR33210:SF24">
    <property type="entry name" value="POLLEN OLE E 1 ALLERGEN AND EXTENSIN FAMILY PROTEIN"/>
    <property type="match status" value="1"/>
</dbReference>
<dbReference type="Proteomes" id="UP001418222">
    <property type="component" value="Unassembled WGS sequence"/>
</dbReference>
<sequence>MTSSINGRLLRPLLPLLLLLITAAVIATVNADALVTGAVFCDQCKDGYSGFFDYPLYGASVAVECGGEYREERTNFLGSYSIRFEGSPDLTGCYARVVRGTDDCGAAAGPAQGLRLFFSMFGMEAYTVDPLIAQPSEPMSFCPSSSTPPVISVPPPAALTRPPAVSPPPPSPELPFFTASACSYDKWLMPQFKCYWRVVAPETPVAVAFGPVAAGKYGPDKTLWDGLHGRGDVYLTLLREATAALLNSYNSFSFLYPTVGVVSDMNLALLGSQRQALAVALRFRRANIGISGQSLVACNFTPCS</sequence>
<evidence type="ECO:0000256" key="1">
    <source>
        <dbReference type="SAM" id="SignalP"/>
    </source>
</evidence>
<dbReference type="InterPro" id="IPR039923">
    <property type="entry name" value="Protodermal_1"/>
</dbReference>
<keyword evidence="3" id="KW-1185">Reference proteome</keyword>
<dbReference type="PANTHER" id="PTHR33210">
    <property type="entry name" value="PROTODERMAL FACTOR 1"/>
    <property type="match status" value="1"/>
</dbReference>
<dbReference type="Pfam" id="PF01190">
    <property type="entry name" value="Pollen_Ole_e_1"/>
    <property type="match status" value="1"/>
</dbReference>
<feature type="chain" id="PRO_5042832161" evidence="1">
    <location>
        <begin position="32"/>
        <end position="304"/>
    </location>
</feature>
<dbReference type="EMBL" id="JBBWWQ010000003">
    <property type="protein sequence ID" value="KAK8951788.1"/>
    <property type="molecule type" value="Genomic_DNA"/>
</dbReference>
<reference evidence="2 3" key="1">
    <citation type="journal article" date="2022" name="Nat. Plants">
        <title>Genomes of leafy and leafless Platanthera orchids illuminate the evolution of mycoheterotrophy.</title>
        <authorList>
            <person name="Li M.H."/>
            <person name="Liu K.W."/>
            <person name="Li Z."/>
            <person name="Lu H.C."/>
            <person name="Ye Q.L."/>
            <person name="Zhang D."/>
            <person name="Wang J.Y."/>
            <person name="Li Y.F."/>
            <person name="Zhong Z.M."/>
            <person name="Liu X."/>
            <person name="Yu X."/>
            <person name="Liu D.K."/>
            <person name="Tu X.D."/>
            <person name="Liu B."/>
            <person name="Hao Y."/>
            <person name="Liao X.Y."/>
            <person name="Jiang Y.T."/>
            <person name="Sun W.H."/>
            <person name="Chen J."/>
            <person name="Chen Y.Q."/>
            <person name="Ai Y."/>
            <person name="Zhai J.W."/>
            <person name="Wu S.S."/>
            <person name="Zhou Z."/>
            <person name="Hsiao Y.Y."/>
            <person name="Wu W.L."/>
            <person name="Chen Y.Y."/>
            <person name="Lin Y.F."/>
            <person name="Hsu J.L."/>
            <person name="Li C.Y."/>
            <person name="Wang Z.W."/>
            <person name="Zhao X."/>
            <person name="Zhong W.Y."/>
            <person name="Ma X.K."/>
            <person name="Ma L."/>
            <person name="Huang J."/>
            <person name="Chen G.Z."/>
            <person name="Huang M.Z."/>
            <person name="Huang L."/>
            <person name="Peng D.H."/>
            <person name="Luo Y.B."/>
            <person name="Zou S.Q."/>
            <person name="Chen S.P."/>
            <person name="Lan S."/>
            <person name="Tsai W.C."/>
            <person name="Van de Peer Y."/>
            <person name="Liu Z.J."/>
        </authorList>
    </citation>
    <scope>NUCLEOTIDE SEQUENCE [LARGE SCALE GENOMIC DNA]</scope>
    <source>
        <strain evidence="2">Lor287</strain>
    </source>
</reference>
<protein>
    <submittedName>
        <fullName evidence="2">Uncharacterized protein</fullName>
    </submittedName>
</protein>
<gene>
    <name evidence="2" type="ORF">KSP39_PZI004805</name>
</gene>
<name>A0AAP0BVF0_9ASPA</name>
<keyword evidence="1" id="KW-0732">Signal</keyword>
<organism evidence="2 3">
    <name type="scientific">Platanthera zijinensis</name>
    <dbReference type="NCBI Taxonomy" id="2320716"/>
    <lineage>
        <taxon>Eukaryota</taxon>
        <taxon>Viridiplantae</taxon>
        <taxon>Streptophyta</taxon>
        <taxon>Embryophyta</taxon>
        <taxon>Tracheophyta</taxon>
        <taxon>Spermatophyta</taxon>
        <taxon>Magnoliopsida</taxon>
        <taxon>Liliopsida</taxon>
        <taxon>Asparagales</taxon>
        <taxon>Orchidaceae</taxon>
        <taxon>Orchidoideae</taxon>
        <taxon>Orchideae</taxon>
        <taxon>Orchidinae</taxon>
        <taxon>Platanthera</taxon>
    </lineage>
</organism>
<accession>A0AAP0BVF0</accession>
<dbReference type="AlphaFoldDB" id="A0AAP0BVF0"/>
<evidence type="ECO:0000313" key="2">
    <source>
        <dbReference type="EMBL" id="KAK8951788.1"/>
    </source>
</evidence>
<comment type="caution">
    <text evidence="2">The sequence shown here is derived from an EMBL/GenBank/DDBJ whole genome shotgun (WGS) entry which is preliminary data.</text>
</comment>
<feature type="signal peptide" evidence="1">
    <location>
        <begin position="1"/>
        <end position="31"/>
    </location>
</feature>
<evidence type="ECO:0000313" key="3">
    <source>
        <dbReference type="Proteomes" id="UP001418222"/>
    </source>
</evidence>